<dbReference type="GO" id="GO:0003677">
    <property type="term" value="F:DNA binding"/>
    <property type="evidence" value="ECO:0007669"/>
    <property type="project" value="UniProtKB-KW"/>
</dbReference>
<dbReference type="RefSeq" id="WP_167082168.1">
    <property type="nucleotide sequence ID" value="NZ_BAAADC010000001.1"/>
</dbReference>
<evidence type="ECO:0000259" key="4">
    <source>
        <dbReference type="PROSITE" id="PS51118"/>
    </source>
</evidence>
<keyword evidence="3" id="KW-0804">Transcription</keyword>
<dbReference type="EMBL" id="JAASRM010000001">
    <property type="protein sequence ID" value="NIK88053.1"/>
    <property type="molecule type" value="Genomic_DNA"/>
</dbReference>
<accession>A0A846MXM2</accession>
<dbReference type="InterPro" id="IPR036388">
    <property type="entry name" value="WH-like_DNA-bd_sf"/>
</dbReference>
<dbReference type="SUPFAM" id="SSF46785">
    <property type="entry name" value="Winged helix' DNA-binding domain"/>
    <property type="match status" value="1"/>
</dbReference>
<dbReference type="PROSITE" id="PS51118">
    <property type="entry name" value="HTH_HXLR"/>
    <property type="match status" value="1"/>
</dbReference>
<dbReference type="Pfam" id="PF01638">
    <property type="entry name" value="HxlR"/>
    <property type="match status" value="1"/>
</dbReference>
<evidence type="ECO:0000313" key="5">
    <source>
        <dbReference type="EMBL" id="NIK88053.1"/>
    </source>
</evidence>
<evidence type="ECO:0000256" key="2">
    <source>
        <dbReference type="ARBA" id="ARBA00023125"/>
    </source>
</evidence>
<feature type="domain" description="HTH hxlR-type" evidence="4">
    <location>
        <begin position="17"/>
        <end position="115"/>
    </location>
</feature>
<dbReference type="PANTHER" id="PTHR33204">
    <property type="entry name" value="TRANSCRIPTIONAL REGULATOR, MARR FAMILY"/>
    <property type="match status" value="1"/>
</dbReference>
<dbReference type="InterPro" id="IPR002577">
    <property type="entry name" value="HTH_HxlR"/>
</dbReference>
<dbReference type="Gene3D" id="1.10.10.10">
    <property type="entry name" value="Winged helix-like DNA-binding domain superfamily/Winged helix DNA-binding domain"/>
    <property type="match status" value="1"/>
</dbReference>
<comment type="caution">
    <text evidence="5">The sequence shown here is derived from an EMBL/GenBank/DDBJ whole genome shotgun (WGS) entry which is preliminary data.</text>
</comment>
<dbReference type="Proteomes" id="UP000570514">
    <property type="component" value="Unassembled WGS sequence"/>
</dbReference>
<dbReference type="PANTHER" id="PTHR33204:SF18">
    <property type="entry name" value="TRANSCRIPTIONAL REGULATORY PROTEIN"/>
    <property type="match status" value="1"/>
</dbReference>
<evidence type="ECO:0000256" key="3">
    <source>
        <dbReference type="ARBA" id="ARBA00023163"/>
    </source>
</evidence>
<reference evidence="5 6" key="1">
    <citation type="submission" date="2020-03" db="EMBL/GenBank/DDBJ databases">
        <title>Genomic Encyclopedia of Type Strains, Phase IV (KMG-IV): sequencing the most valuable type-strain genomes for metagenomic binning, comparative biology and taxonomic classification.</title>
        <authorList>
            <person name="Goeker M."/>
        </authorList>
    </citation>
    <scope>NUCLEOTIDE SEQUENCE [LARGE SCALE GENOMIC DNA]</scope>
    <source>
        <strain evidence="5 6">DSM 19867</strain>
    </source>
</reference>
<organism evidence="5 6">
    <name type="scientific">Rhizomicrobium palustre</name>
    <dbReference type="NCBI Taxonomy" id="189966"/>
    <lineage>
        <taxon>Bacteria</taxon>
        <taxon>Pseudomonadati</taxon>
        <taxon>Pseudomonadota</taxon>
        <taxon>Alphaproteobacteria</taxon>
        <taxon>Micropepsales</taxon>
        <taxon>Micropepsaceae</taxon>
        <taxon>Rhizomicrobium</taxon>
    </lineage>
</organism>
<keyword evidence="1" id="KW-0805">Transcription regulation</keyword>
<evidence type="ECO:0000256" key="1">
    <source>
        <dbReference type="ARBA" id="ARBA00023015"/>
    </source>
</evidence>
<evidence type="ECO:0000313" key="6">
    <source>
        <dbReference type="Proteomes" id="UP000570514"/>
    </source>
</evidence>
<name>A0A846MXM2_9PROT</name>
<keyword evidence="2 5" id="KW-0238">DNA-binding</keyword>
<dbReference type="InterPro" id="IPR036390">
    <property type="entry name" value="WH_DNA-bd_sf"/>
</dbReference>
<protein>
    <submittedName>
        <fullName evidence="5">DNA-binding HxlR family transcriptional regulator</fullName>
    </submittedName>
</protein>
<gene>
    <name evidence="5" type="ORF">FHS83_001371</name>
</gene>
<dbReference type="AlphaFoldDB" id="A0A846MXM2"/>
<proteinExistence type="predicted"/>
<keyword evidence="6" id="KW-1185">Reference proteome</keyword>
<sequence>MPNNSKFELEAKYFQDMPVYWLVRQLADRWSLPVIAELCRGTQRFLELKRALEPVSKRMLTLTLRRLMAAGFVERHMQDTNPPQVSYALSPLGHSLGEALKSLNAWTKLHHATFAAALKRDQRASDQDL</sequence>